<dbReference type="AlphaFoldDB" id="A0A518I5V1"/>
<protein>
    <submittedName>
        <fullName evidence="1">Uncharacterized protein</fullName>
    </submittedName>
</protein>
<dbReference type="KEGG" id="gfm:Enr17x_04400"/>
<dbReference type="RefSeq" id="WP_145305576.1">
    <property type="nucleotide sequence ID" value="NZ_CP037452.1"/>
</dbReference>
<keyword evidence="2" id="KW-1185">Reference proteome</keyword>
<proteinExistence type="predicted"/>
<accession>A0A518I5V1</accession>
<dbReference type="EMBL" id="CP037452">
    <property type="protein sequence ID" value="QDV48428.1"/>
    <property type="molecule type" value="Genomic_DNA"/>
</dbReference>
<gene>
    <name evidence="1" type="ORF">Enr17x_04400</name>
</gene>
<dbReference type="Proteomes" id="UP000318313">
    <property type="component" value="Chromosome"/>
</dbReference>
<evidence type="ECO:0000313" key="1">
    <source>
        <dbReference type="EMBL" id="QDV48428.1"/>
    </source>
</evidence>
<sequence length="200" mass="22724">MCHTEVAVVNFRMQARGCVECRFRTYQTLSKADHDSHQESNSMSRRFSLAHQLLLDATTGFNFTDQRGLVWYLVGTGLSSRQFDGFQFLYSLIIMENEKKTTPAKVSNATNKVKESKQPPICRVEFSGISAAVWPKQIPSADGQSRETWMVSLTRSYRDGNETKRTHVLFPEHLLPASMALIKAWEFIENGGKPEEQNDA</sequence>
<organism evidence="1 2">
    <name type="scientific">Gimesia fumaroli</name>
    <dbReference type="NCBI Taxonomy" id="2527976"/>
    <lineage>
        <taxon>Bacteria</taxon>
        <taxon>Pseudomonadati</taxon>
        <taxon>Planctomycetota</taxon>
        <taxon>Planctomycetia</taxon>
        <taxon>Planctomycetales</taxon>
        <taxon>Planctomycetaceae</taxon>
        <taxon>Gimesia</taxon>
    </lineage>
</organism>
<dbReference type="OrthoDB" id="9833784at2"/>
<evidence type="ECO:0000313" key="2">
    <source>
        <dbReference type="Proteomes" id="UP000318313"/>
    </source>
</evidence>
<name>A0A518I5V1_9PLAN</name>
<reference evidence="1 2" key="1">
    <citation type="submission" date="2019-03" db="EMBL/GenBank/DDBJ databases">
        <title>Deep-cultivation of Planctomycetes and their phenomic and genomic characterization uncovers novel biology.</title>
        <authorList>
            <person name="Wiegand S."/>
            <person name="Jogler M."/>
            <person name="Boedeker C."/>
            <person name="Pinto D."/>
            <person name="Vollmers J."/>
            <person name="Rivas-Marin E."/>
            <person name="Kohn T."/>
            <person name="Peeters S.H."/>
            <person name="Heuer A."/>
            <person name="Rast P."/>
            <person name="Oberbeckmann S."/>
            <person name="Bunk B."/>
            <person name="Jeske O."/>
            <person name="Meyerdierks A."/>
            <person name="Storesund J.E."/>
            <person name="Kallscheuer N."/>
            <person name="Luecker S."/>
            <person name="Lage O.M."/>
            <person name="Pohl T."/>
            <person name="Merkel B.J."/>
            <person name="Hornburger P."/>
            <person name="Mueller R.-W."/>
            <person name="Bruemmer F."/>
            <person name="Labrenz M."/>
            <person name="Spormann A.M."/>
            <person name="Op den Camp H."/>
            <person name="Overmann J."/>
            <person name="Amann R."/>
            <person name="Jetten M.S.M."/>
            <person name="Mascher T."/>
            <person name="Medema M.H."/>
            <person name="Devos D.P."/>
            <person name="Kaster A.-K."/>
            <person name="Ovreas L."/>
            <person name="Rohde M."/>
            <person name="Galperin M.Y."/>
            <person name="Jogler C."/>
        </authorList>
    </citation>
    <scope>NUCLEOTIDE SEQUENCE [LARGE SCALE GENOMIC DNA]</scope>
    <source>
        <strain evidence="1 2">Enr17</strain>
    </source>
</reference>